<name>A0A401X8W4_ACEPA</name>
<gene>
    <name evidence="2" type="ORF">NBRC3278_3413</name>
</gene>
<dbReference type="RefSeq" id="WP_124297989.1">
    <property type="nucleotide sequence ID" value="NZ_BDEV01000191.1"/>
</dbReference>
<comment type="caution">
    <text evidence="2">The sequence shown here is derived from an EMBL/GenBank/DDBJ whole genome shotgun (WGS) entry which is preliminary data.</text>
</comment>
<keyword evidence="3" id="KW-1185">Reference proteome</keyword>
<evidence type="ECO:0000313" key="2">
    <source>
        <dbReference type="EMBL" id="GCD64320.1"/>
    </source>
</evidence>
<dbReference type="AlphaFoldDB" id="A0A401X8W4"/>
<accession>A0A401X8W4</accession>
<evidence type="ECO:0008006" key="4">
    <source>
        <dbReference type="Google" id="ProtNLM"/>
    </source>
</evidence>
<evidence type="ECO:0000313" key="3">
    <source>
        <dbReference type="Proteomes" id="UP000287385"/>
    </source>
</evidence>
<organism evidence="2 3">
    <name type="scientific">Acetobacter pasteurianus NBRC 3278</name>
    <dbReference type="NCBI Taxonomy" id="1226660"/>
    <lineage>
        <taxon>Bacteria</taxon>
        <taxon>Pseudomonadati</taxon>
        <taxon>Pseudomonadota</taxon>
        <taxon>Alphaproteobacteria</taxon>
        <taxon>Acetobacterales</taxon>
        <taxon>Acetobacteraceae</taxon>
        <taxon>Acetobacter</taxon>
    </lineage>
</organism>
<sequence length="314" mass="34985">MASRNWSKFWWQDWQRDPALNLCSLEARGLWMDMLCIMADAEKKGFLIIGKTKVSSKELAQLSRISEKKCKKLVEELENNGVFSRDENGFIFSRRMVRDAGISRKSAENGKKGGNPALTQNGDGGLTPGLTKGLNPTRIKAEAEAEAEAEERINKKEKTNSLGAGKHTRPDWVEKFIPLGNEILEIVGKDPARERVDFGIVRQWLADAHDRGYSAEQAREAILGVIRGRCERGSGKGKLPRWFNTPVQEALASGAIAASEATAAAAEPEWTRQMGKDYTLYARNAIGRQERPISMREFQTAWMAQHNIPQGEAA</sequence>
<dbReference type="Proteomes" id="UP000287385">
    <property type="component" value="Unassembled WGS sequence"/>
</dbReference>
<feature type="compositionally biased region" description="Basic and acidic residues" evidence="1">
    <location>
        <begin position="150"/>
        <end position="159"/>
    </location>
</feature>
<proteinExistence type="predicted"/>
<dbReference type="EMBL" id="BDEV01000191">
    <property type="protein sequence ID" value="GCD64320.1"/>
    <property type="molecule type" value="Genomic_DNA"/>
</dbReference>
<protein>
    <recommendedName>
        <fullName evidence="4">Phage protein</fullName>
    </recommendedName>
</protein>
<reference evidence="2 3" key="1">
    <citation type="submission" date="2016-06" db="EMBL/GenBank/DDBJ databases">
        <title>Acetobacter pasteurianus NBRC 3278 whole genome sequencing project.</title>
        <authorList>
            <person name="Matsutani M."/>
            <person name="Shiwa Y."/>
            <person name="Okamoto-Kainuma A."/>
            <person name="Ishikawa M."/>
            <person name="Koizumi Y."/>
            <person name="Yoshikawa H."/>
            <person name="Yakushi T."/>
            <person name="Matsushita K."/>
        </authorList>
    </citation>
    <scope>NUCLEOTIDE SEQUENCE [LARGE SCALE GENOMIC DNA]</scope>
    <source>
        <strain evidence="2 3">NBRC 3278</strain>
    </source>
</reference>
<evidence type="ECO:0000256" key="1">
    <source>
        <dbReference type="SAM" id="MobiDB-lite"/>
    </source>
</evidence>
<feature type="region of interest" description="Disordered" evidence="1">
    <location>
        <begin position="103"/>
        <end position="167"/>
    </location>
</feature>